<evidence type="ECO:0000256" key="6">
    <source>
        <dbReference type="RuleBase" id="RU363053"/>
    </source>
</evidence>
<evidence type="ECO:0000256" key="2">
    <source>
        <dbReference type="ARBA" id="ARBA00006824"/>
    </source>
</evidence>
<evidence type="ECO:0000256" key="1">
    <source>
        <dbReference type="ARBA" id="ARBA00004141"/>
    </source>
</evidence>
<evidence type="ECO:0000256" key="4">
    <source>
        <dbReference type="ARBA" id="ARBA00022989"/>
    </source>
</evidence>
<organism evidence="7 8">
    <name type="scientific">Skeletonema marinoi</name>
    <dbReference type="NCBI Taxonomy" id="267567"/>
    <lineage>
        <taxon>Eukaryota</taxon>
        <taxon>Sar</taxon>
        <taxon>Stramenopiles</taxon>
        <taxon>Ochrophyta</taxon>
        <taxon>Bacillariophyta</taxon>
        <taxon>Coscinodiscophyceae</taxon>
        <taxon>Thalassiosirophycidae</taxon>
        <taxon>Thalassiosirales</taxon>
        <taxon>Skeletonemataceae</taxon>
        <taxon>Skeletonema</taxon>
        <taxon>Skeletonema marinoi-dohrnii complex</taxon>
    </lineage>
</organism>
<dbReference type="Pfam" id="PF04117">
    <property type="entry name" value="Mpv17_PMP22"/>
    <property type="match status" value="1"/>
</dbReference>
<dbReference type="EMBL" id="JATAAI010000005">
    <property type="protein sequence ID" value="KAK1746020.1"/>
    <property type="molecule type" value="Genomic_DNA"/>
</dbReference>
<keyword evidence="5 6" id="KW-0472">Membrane</keyword>
<evidence type="ECO:0000256" key="5">
    <source>
        <dbReference type="ARBA" id="ARBA00023136"/>
    </source>
</evidence>
<dbReference type="GO" id="GO:0005737">
    <property type="term" value="C:cytoplasm"/>
    <property type="evidence" value="ECO:0007669"/>
    <property type="project" value="TreeGrafter"/>
</dbReference>
<feature type="transmembrane region" description="Helical" evidence="6">
    <location>
        <begin position="194"/>
        <end position="212"/>
    </location>
</feature>
<evidence type="ECO:0000313" key="8">
    <source>
        <dbReference type="Proteomes" id="UP001224775"/>
    </source>
</evidence>
<name>A0AAD8YIC6_9STRA</name>
<keyword evidence="8" id="KW-1185">Reference proteome</keyword>
<feature type="transmembrane region" description="Helical" evidence="6">
    <location>
        <begin position="87"/>
        <end position="112"/>
    </location>
</feature>
<accession>A0AAD8YIC6</accession>
<comment type="subcellular location">
    <subcellularLocation>
        <location evidence="1">Membrane</location>
        <topology evidence="1">Multi-pass membrane protein</topology>
    </subcellularLocation>
</comment>
<dbReference type="PANTHER" id="PTHR11266:SF17">
    <property type="entry name" value="PROTEIN MPV17"/>
    <property type="match status" value="1"/>
</dbReference>
<keyword evidence="4 6" id="KW-1133">Transmembrane helix</keyword>
<proteinExistence type="inferred from homology"/>
<evidence type="ECO:0000256" key="3">
    <source>
        <dbReference type="ARBA" id="ARBA00022692"/>
    </source>
</evidence>
<gene>
    <name evidence="7" type="ORF">QTG54_003944</name>
</gene>
<feature type="transmembrane region" description="Helical" evidence="6">
    <location>
        <begin position="58"/>
        <end position="80"/>
    </location>
</feature>
<comment type="similarity">
    <text evidence="2 6">Belongs to the peroxisomal membrane protein PXMP2/4 family.</text>
</comment>
<sequence>MPYKAGINELGEPALATEESPLILSKSNAAGLAPLFRDPTGAIPGFQAYSDALDKNPVAVKALTSLVGWLLGDLIAQVFISGGSIDYMRLVTLCSFGFVFHGPSGHYFYYYLDEIIPGTDAVHVCSKVVIDQLAWCPVFMSVFFLYLGLVNGDSFATIGNKIKNDLFNACLGSWKVWPIAHLINFKFIPNKWRIPYINAVQIAFNIFLSLLGNKKA</sequence>
<reference evidence="7" key="1">
    <citation type="submission" date="2023-06" db="EMBL/GenBank/DDBJ databases">
        <title>Survivors Of The Sea: Transcriptome response of Skeletonema marinoi to long-term dormancy.</title>
        <authorList>
            <person name="Pinder M.I.M."/>
            <person name="Kourtchenko O."/>
            <person name="Robertson E.K."/>
            <person name="Larsson T."/>
            <person name="Maumus F."/>
            <person name="Osuna-Cruz C.M."/>
            <person name="Vancaester E."/>
            <person name="Stenow R."/>
            <person name="Vandepoele K."/>
            <person name="Ploug H."/>
            <person name="Bruchert V."/>
            <person name="Godhe A."/>
            <person name="Topel M."/>
        </authorList>
    </citation>
    <scope>NUCLEOTIDE SEQUENCE</scope>
    <source>
        <strain evidence="7">R05AC</strain>
    </source>
</reference>
<dbReference type="GO" id="GO:0016020">
    <property type="term" value="C:membrane"/>
    <property type="evidence" value="ECO:0007669"/>
    <property type="project" value="UniProtKB-SubCell"/>
</dbReference>
<comment type="caution">
    <text evidence="7">The sequence shown here is derived from an EMBL/GenBank/DDBJ whole genome shotgun (WGS) entry which is preliminary data.</text>
</comment>
<evidence type="ECO:0000313" key="7">
    <source>
        <dbReference type="EMBL" id="KAK1746020.1"/>
    </source>
</evidence>
<feature type="transmembrane region" description="Helical" evidence="6">
    <location>
        <begin position="132"/>
        <end position="154"/>
    </location>
</feature>
<dbReference type="AlphaFoldDB" id="A0AAD8YIC6"/>
<dbReference type="InterPro" id="IPR007248">
    <property type="entry name" value="Mpv17_PMP22"/>
</dbReference>
<protein>
    <submittedName>
        <fullName evidence="7">Mpv17/PMP22 family protein</fullName>
    </submittedName>
</protein>
<dbReference type="PANTHER" id="PTHR11266">
    <property type="entry name" value="PEROXISOMAL MEMBRANE PROTEIN 2, PXMP2 MPV17"/>
    <property type="match status" value="1"/>
</dbReference>
<keyword evidence="3 6" id="KW-0812">Transmembrane</keyword>
<dbReference type="Proteomes" id="UP001224775">
    <property type="component" value="Unassembled WGS sequence"/>
</dbReference>